<gene>
    <name evidence="13" type="ORF">GCM10023346_34430</name>
</gene>
<proteinExistence type="inferred from homology"/>
<evidence type="ECO:0000256" key="5">
    <source>
        <dbReference type="ARBA" id="ARBA00022741"/>
    </source>
</evidence>
<dbReference type="Proteomes" id="UP001500200">
    <property type="component" value="Unassembled WGS sequence"/>
</dbReference>
<evidence type="ECO:0000256" key="6">
    <source>
        <dbReference type="ARBA" id="ARBA00022777"/>
    </source>
</evidence>
<keyword evidence="4" id="KW-0479">Metal-binding</keyword>
<dbReference type="InterPro" id="IPR005255">
    <property type="entry name" value="PdxA_fam"/>
</dbReference>
<dbReference type="EMBL" id="BAABKK010000024">
    <property type="protein sequence ID" value="GAA5198093.1"/>
    <property type="molecule type" value="Genomic_DNA"/>
</dbReference>
<dbReference type="Gene3D" id="3.40.980.20">
    <property type="entry name" value="Four-carbon acid sugar kinase, nucleotide binding domain"/>
    <property type="match status" value="1"/>
</dbReference>
<name>A0ABP9SKH3_9MICC</name>
<keyword evidence="10" id="KW-0119">Carbohydrate metabolism</keyword>
<keyword evidence="7" id="KW-0067">ATP-binding</keyword>
<dbReference type="Gene3D" id="3.40.718.10">
    <property type="entry name" value="Isopropylmalate Dehydrogenase"/>
    <property type="match status" value="1"/>
</dbReference>
<dbReference type="InterPro" id="IPR037051">
    <property type="entry name" value="4-carb_acid_sugar_kinase_N_sf"/>
</dbReference>
<keyword evidence="3" id="KW-0808">Transferase</keyword>
<evidence type="ECO:0000256" key="10">
    <source>
        <dbReference type="ARBA" id="ARBA00023277"/>
    </source>
</evidence>
<dbReference type="PANTHER" id="PTHR30004">
    <property type="entry name" value="4-HYDROXYTHREONINE-4-PHOSPHATE DEHYDROGENASE"/>
    <property type="match status" value="1"/>
</dbReference>
<evidence type="ECO:0000256" key="3">
    <source>
        <dbReference type="ARBA" id="ARBA00022679"/>
    </source>
</evidence>
<evidence type="ECO:0000259" key="11">
    <source>
        <dbReference type="Pfam" id="PF07005"/>
    </source>
</evidence>
<dbReference type="InterPro" id="IPR010737">
    <property type="entry name" value="4-carb_acid_sugar_kinase_N"/>
</dbReference>
<evidence type="ECO:0000256" key="7">
    <source>
        <dbReference type="ARBA" id="ARBA00022840"/>
    </source>
</evidence>
<evidence type="ECO:0000256" key="2">
    <source>
        <dbReference type="ARBA" id="ARBA00009464"/>
    </source>
</evidence>
<sequence length="812" mass="83401">MRRIVAIADDLSGAAETAAALRKEALGLSHTIARSAQFVPWKQDGPHGGTLSDDGAPLVCLVPHRLDDLEHVGRGLAAGTGTLVLDSDNRRFPAIEAASRLRRILCTLAESDPAATVFLKVDSLLRGPVASQLAVFAADGPVLLAPALPPLNRTTVNGTVHHGGVPLHETTLWHAEPSAPPTTIAATIAPLTSAIVDLATVRSDKKALKVALETASAGRPFPIVICDAETSADLDAIVSAALEIPKIRFAGASALGGALARSPGWPPRQPSAMPSANGNVPGSGHNVGSPLLVVGSASAPTQEQLQVLASDGVPVLTLSPADILAGTADLAPLETALAAGPAAVTMDVSTVDHELSSRIAARLATALGSLAGARPLMLTGGETAREVLDALGVRRLSVLGEIEHGAVLSVTPGGDPVVTRPGSFGDPSSLKTILAALGRYPESPLAPSGLPSSTHSPLPAAIQPPLPEKGPSMNIADPAKLPLVAVTMGDGAGVGPEVVVAAVLDPQIGNECRPVVIGDVQRLRQAAEILGIHADIHAVDSVRDMVFSPDRVNVIDLALLPADLPWGKLSPVAGHAAYEYIRVASELAMGGEVQAICTAPLNKEALHAAGHVFPGHTELLAQLTGTEEVSMMLSTPKIKVIHVTTHIGLMDAVRKINPALVERTILRGHEALIRAGIPQPKIGVCAINPHAGEGGLFGQGEEAEKIEPGVQAARDSGVDVTGPLPADTLFFLAGRGDYDLVVAMYHDQGHGPVKVLGIEAGVNITVGLPVIRTSVDHGTAFDIAGKGTADPRSMVEALHQAAEMATRPIVAI</sequence>
<evidence type="ECO:0000256" key="9">
    <source>
        <dbReference type="ARBA" id="ARBA00023027"/>
    </source>
</evidence>
<dbReference type="InterPro" id="IPR031475">
    <property type="entry name" value="NBD_C"/>
</dbReference>
<evidence type="ECO:0000313" key="13">
    <source>
        <dbReference type="EMBL" id="GAA5198093.1"/>
    </source>
</evidence>
<dbReference type="NCBIfam" id="TIGR00557">
    <property type="entry name" value="pdxA"/>
    <property type="match status" value="1"/>
</dbReference>
<dbReference type="Gene3D" id="3.40.50.10840">
    <property type="entry name" value="Putative sugar-binding, N-terminal domain"/>
    <property type="match status" value="1"/>
</dbReference>
<dbReference type="SUPFAM" id="SSF142764">
    <property type="entry name" value="YgbK-like"/>
    <property type="match status" value="1"/>
</dbReference>
<dbReference type="SUPFAM" id="SSF53659">
    <property type="entry name" value="Isocitrate/Isopropylmalate dehydrogenase-like"/>
    <property type="match status" value="1"/>
</dbReference>
<dbReference type="InterPro" id="IPR042213">
    <property type="entry name" value="NBD_C_sf"/>
</dbReference>
<evidence type="ECO:0000256" key="4">
    <source>
        <dbReference type="ARBA" id="ARBA00022723"/>
    </source>
</evidence>
<comment type="caution">
    <text evidence="13">The sequence shown here is derived from an EMBL/GenBank/DDBJ whole genome shotgun (WGS) entry which is preliminary data.</text>
</comment>
<evidence type="ECO:0008006" key="15">
    <source>
        <dbReference type="Google" id="ProtNLM"/>
    </source>
</evidence>
<protein>
    <recommendedName>
        <fullName evidence="15">4-hydroxythreonine-4-phosphate dehydrogenase</fullName>
    </recommendedName>
</protein>
<feature type="domain" description="Four-carbon acid sugar kinase nucleotide binding" evidence="12">
    <location>
        <begin position="291"/>
        <end position="429"/>
    </location>
</feature>
<keyword evidence="8" id="KW-0560">Oxidoreductase</keyword>
<dbReference type="Pfam" id="PF17042">
    <property type="entry name" value="NBD_C"/>
    <property type="match status" value="1"/>
</dbReference>
<dbReference type="PANTHER" id="PTHR30004:SF6">
    <property type="entry name" value="D-THREONATE 4-PHOSPHATE DEHYDROGENASE"/>
    <property type="match status" value="1"/>
</dbReference>
<dbReference type="Pfam" id="PF07005">
    <property type="entry name" value="SBD_N"/>
    <property type="match status" value="1"/>
</dbReference>
<evidence type="ECO:0000256" key="1">
    <source>
        <dbReference type="ARBA" id="ARBA00005715"/>
    </source>
</evidence>
<keyword evidence="5" id="KW-0547">Nucleotide-binding</keyword>
<comment type="similarity">
    <text evidence="2">Belongs to the PdxA family. PdxA2 subfamily.</text>
</comment>
<organism evidence="13 14">
    <name type="scientific">Arthrobacter gyeryongensis</name>
    <dbReference type="NCBI Taxonomy" id="1650592"/>
    <lineage>
        <taxon>Bacteria</taxon>
        <taxon>Bacillati</taxon>
        <taxon>Actinomycetota</taxon>
        <taxon>Actinomycetes</taxon>
        <taxon>Micrococcales</taxon>
        <taxon>Micrococcaceae</taxon>
        <taxon>Arthrobacter</taxon>
    </lineage>
</organism>
<evidence type="ECO:0000313" key="14">
    <source>
        <dbReference type="Proteomes" id="UP001500200"/>
    </source>
</evidence>
<dbReference type="Pfam" id="PF04166">
    <property type="entry name" value="PdxA"/>
    <property type="match status" value="1"/>
</dbReference>
<feature type="domain" description="Four-carbon acid sugar kinase N-terminal" evidence="11">
    <location>
        <begin position="4"/>
        <end position="258"/>
    </location>
</feature>
<comment type="similarity">
    <text evidence="1">Belongs to the four-carbon acid sugar kinase family.</text>
</comment>
<accession>A0ABP9SKH3</accession>
<keyword evidence="6" id="KW-0418">Kinase</keyword>
<dbReference type="RefSeq" id="WP_345451033.1">
    <property type="nucleotide sequence ID" value="NZ_BAABKK010000024.1"/>
</dbReference>
<evidence type="ECO:0000259" key="12">
    <source>
        <dbReference type="Pfam" id="PF17042"/>
    </source>
</evidence>
<evidence type="ECO:0000256" key="8">
    <source>
        <dbReference type="ARBA" id="ARBA00023002"/>
    </source>
</evidence>
<keyword evidence="14" id="KW-1185">Reference proteome</keyword>
<reference evidence="14" key="1">
    <citation type="journal article" date="2019" name="Int. J. Syst. Evol. Microbiol.">
        <title>The Global Catalogue of Microorganisms (GCM) 10K type strain sequencing project: providing services to taxonomists for standard genome sequencing and annotation.</title>
        <authorList>
            <consortium name="The Broad Institute Genomics Platform"/>
            <consortium name="The Broad Institute Genome Sequencing Center for Infectious Disease"/>
            <person name="Wu L."/>
            <person name="Ma J."/>
        </authorList>
    </citation>
    <scope>NUCLEOTIDE SEQUENCE [LARGE SCALE GENOMIC DNA]</scope>
    <source>
        <strain evidence="14">JCM 18514</strain>
    </source>
</reference>
<keyword evidence="9" id="KW-0520">NAD</keyword>